<dbReference type="NCBIfam" id="TIGR00546">
    <property type="entry name" value="lnt"/>
    <property type="match status" value="1"/>
</dbReference>
<feature type="transmembrane region" description="Helical" evidence="9">
    <location>
        <begin position="112"/>
        <end position="132"/>
    </location>
</feature>
<dbReference type="InterPro" id="IPR036526">
    <property type="entry name" value="C-N_Hydrolase_sf"/>
</dbReference>
<reference evidence="11 12" key="1">
    <citation type="submission" date="2017-02" db="EMBL/GenBank/DDBJ databases">
        <authorList>
            <person name="Peterson S.W."/>
        </authorList>
    </citation>
    <scope>NUCLEOTIDE SEQUENCE [LARGE SCALE GENOMIC DNA]</scope>
    <source>
        <strain evidence="11 12">ATCC BAA-909</strain>
    </source>
</reference>
<dbReference type="EMBL" id="FUXC01000001">
    <property type="protein sequence ID" value="SJZ40196.1"/>
    <property type="molecule type" value="Genomic_DNA"/>
</dbReference>
<gene>
    <name evidence="9" type="primary">lnt</name>
    <name evidence="11" type="ORF">SAMN02745152_00096</name>
</gene>
<dbReference type="STRING" id="225004.SAMN02745152_00096"/>
<evidence type="ECO:0000256" key="3">
    <source>
        <dbReference type="ARBA" id="ARBA00022475"/>
    </source>
</evidence>
<dbReference type="PANTHER" id="PTHR38686:SF1">
    <property type="entry name" value="APOLIPOPROTEIN N-ACYLTRANSFERASE"/>
    <property type="match status" value="1"/>
</dbReference>
<dbReference type="RefSeq" id="WP_078929767.1">
    <property type="nucleotide sequence ID" value="NZ_FUXC01000001.1"/>
</dbReference>
<evidence type="ECO:0000313" key="11">
    <source>
        <dbReference type="EMBL" id="SJZ40196.1"/>
    </source>
</evidence>
<feature type="transmembrane region" description="Helical" evidence="9">
    <location>
        <begin position="168"/>
        <end position="189"/>
    </location>
</feature>
<feature type="transmembrane region" description="Helical" evidence="9">
    <location>
        <begin position="531"/>
        <end position="548"/>
    </location>
</feature>
<keyword evidence="6 9" id="KW-1133">Transmembrane helix</keyword>
<evidence type="ECO:0000256" key="1">
    <source>
        <dbReference type="ARBA" id="ARBA00004651"/>
    </source>
</evidence>
<evidence type="ECO:0000259" key="10">
    <source>
        <dbReference type="PROSITE" id="PS50263"/>
    </source>
</evidence>
<dbReference type="HAMAP" id="MF_01148">
    <property type="entry name" value="Lnt"/>
    <property type="match status" value="1"/>
</dbReference>
<proteinExistence type="inferred from homology"/>
<keyword evidence="3 9" id="KW-1003">Cell membrane</keyword>
<dbReference type="UniPathway" id="UPA00666"/>
<keyword evidence="7 9" id="KW-0472">Membrane</keyword>
<comment type="similarity">
    <text evidence="2 9">Belongs to the CN hydrolase family. Apolipoprotein N-acyltransferase subfamily.</text>
</comment>
<comment type="pathway">
    <text evidence="9">Protein modification; lipoprotein biosynthesis (N-acyl transfer).</text>
</comment>
<evidence type="ECO:0000256" key="4">
    <source>
        <dbReference type="ARBA" id="ARBA00022679"/>
    </source>
</evidence>
<name>A0A1T4KCU0_9SPIR</name>
<protein>
    <recommendedName>
        <fullName evidence="9">Apolipoprotein N-acyltransferase</fullName>
        <shortName evidence="9">ALP N-acyltransferase</shortName>
        <ecNumber evidence="9">2.3.1.269</ecNumber>
    </recommendedName>
</protein>
<feature type="transmembrane region" description="Helical" evidence="9">
    <location>
        <begin position="28"/>
        <end position="45"/>
    </location>
</feature>
<dbReference type="PROSITE" id="PS50263">
    <property type="entry name" value="CN_HYDROLASE"/>
    <property type="match status" value="1"/>
</dbReference>
<feature type="transmembrane region" description="Helical" evidence="9">
    <location>
        <begin position="54"/>
        <end position="73"/>
    </location>
</feature>
<keyword evidence="4 9" id="KW-0808">Transferase</keyword>
<comment type="subcellular location">
    <subcellularLocation>
        <location evidence="1 9">Cell membrane</location>
        <topology evidence="1 9">Multi-pass membrane protein</topology>
    </subcellularLocation>
</comment>
<comment type="function">
    <text evidence="9">Catalyzes the phospholipid dependent N-acylation of the N-terminal cysteine of apolipoprotein, the last step in lipoprotein maturation.</text>
</comment>
<dbReference type="PANTHER" id="PTHR38686">
    <property type="entry name" value="APOLIPOPROTEIN N-ACYLTRANSFERASE"/>
    <property type="match status" value="1"/>
</dbReference>
<dbReference type="AlphaFoldDB" id="A0A1T4KCU0"/>
<evidence type="ECO:0000256" key="5">
    <source>
        <dbReference type="ARBA" id="ARBA00022692"/>
    </source>
</evidence>
<dbReference type="GO" id="GO:0005886">
    <property type="term" value="C:plasma membrane"/>
    <property type="evidence" value="ECO:0007669"/>
    <property type="project" value="UniProtKB-SubCell"/>
</dbReference>
<dbReference type="GeneID" id="303366376"/>
<evidence type="ECO:0000256" key="6">
    <source>
        <dbReference type="ARBA" id="ARBA00022989"/>
    </source>
</evidence>
<evidence type="ECO:0000313" key="12">
    <source>
        <dbReference type="Proteomes" id="UP000190395"/>
    </source>
</evidence>
<dbReference type="InterPro" id="IPR045378">
    <property type="entry name" value="LNT_N"/>
</dbReference>
<dbReference type="CDD" id="cd07571">
    <property type="entry name" value="ALP_N-acyl_transferase"/>
    <property type="match status" value="1"/>
</dbReference>
<evidence type="ECO:0000256" key="7">
    <source>
        <dbReference type="ARBA" id="ARBA00023136"/>
    </source>
</evidence>
<dbReference type="Gene3D" id="3.60.110.10">
    <property type="entry name" value="Carbon-nitrogen hydrolase"/>
    <property type="match status" value="1"/>
</dbReference>
<accession>A0A1T4KCU0</accession>
<keyword evidence="11" id="KW-0449">Lipoprotein</keyword>
<dbReference type="SUPFAM" id="SSF56317">
    <property type="entry name" value="Carbon-nitrogen hydrolase"/>
    <property type="match status" value="1"/>
</dbReference>
<dbReference type="InterPro" id="IPR003010">
    <property type="entry name" value="C-N_Hydrolase"/>
</dbReference>
<comment type="catalytic activity">
    <reaction evidence="9">
        <text>N-terminal S-1,2-diacyl-sn-glyceryl-L-cysteinyl-[lipoprotein] + a glycerophospholipid = N-acyl-S-1,2-diacyl-sn-glyceryl-L-cysteinyl-[lipoprotein] + a 2-acyl-sn-glycero-3-phospholipid + H(+)</text>
        <dbReference type="Rhea" id="RHEA:48228"/>
        <dbReference type="Rhea" id="RHEA-COMP:14681"/>
        <dbReference type="Rhea" id="RHEA-COMP:14684"/>
        <dbReference type="ChEBI" id="CHEBI:15378"/>
        <dbReference type="ChEBI" id="CHEBI:136912"/>
        <dbReference type="ChEBI" id="CHEBI:140656"/>
        <dbReference type="ChEBI" id="CHEBI:140657"/>
        <dbReference type="ChEBI" id="CHEBI:140660"/>
        <dbReference type="EC" id="2.3.1.269"/>
    </reaction>
</comment>
<keyword evidence="8 9" id="KW-0012">Acyltransferase</keyword>
<dbReference type="Proteomes" id="UP000190395">
    <property type="component" value="Unassembled WGS sequence"/>
</dbReference>
<feature type="domain" description="CN hydrolase" evidence="10">
    <location>
        <begin position="236"/>
        <end position="517"/>
    </location>
</feature>
<evidence type="ECO:0000256" key="9">
    <source>
        <dbReference type="HAMAP-Rule" id="MF_01148"/>
    </source>
</evidence>
<keyword evidence="5 9" id="KW-0812">Transmembrane</keyword>
<dbReference type="EC" id="2.3.1.269" evidence="9"/>
<sequence length="562" mass="63536">MFCFLQVFLSFFSSVLLSLAIPNELFKIGCPLFALFALAPLYIAISRSKSYKEAFWLSFLHGGLVHLFSSFWLKNFQGMALFTLGASLLGTAFIEGIIGWFLFFPFSQKNRVLPGIFILIKIFWFTGVYVVYEWCKSTGFLAYPWGTLSMTALSWPFFMQIADIAGQYGVTFIFALFSSVVAQGILLVNEHKKIINLKSCVFSYTLAAKTFFILFGLTVIYGLYQYNKPRFPVKHINTVMVQQDMDTYRSNEKDAITVSQFLTDEGIKEFSSNHKKTDLVVWSEGVLNRRWPDSYGYYLTHPEEKPLIRYIKEKKVPFIIGGAMILDRENHKFSNAALLFNKNGELAGAYSKLHLVPFAEAIPFVEYEPVRNFIKKIAGFSYGWTAGTKNTVFEIPVSSPKQNLDTEIISLEKKQPEKTTVIVSAPICFDDAFGHVFRGLFSAGTELFMNITNDSWSKTQSAEYQHLAVAAYRAIEFRTTLARCTNSGVTTVISPSGKVISSLPLFEPAHLSVSIPVYGRQVTAASQFGDWLPHVLIVLIAAFLFFCVKSKKFYCQSRFSVL</sequence>
<keyword evidence="12" id="KW-1185">Reference proteome</keyword>
<dbReference type="OrthoDB" id="9811121at2"/>
<organism evidence="11 12">
    <name type="scientific">Treponema berlinense</name>
    <dbReference type="NCBI Taxonomy" id="225004"/>
    <lineage>
        <taxon>Bacteria</taxon>
        <taxon>Pseudomonadati</taxon>
        <taxon>Spirochaetota</taxon>
        <taxon>Spirochaetia</taxon>
        <taxon>Spirochaetales</taxon>
        <taxon>Treponemataceae</taxon>
        <taxon>Treponema</taxon>
    </lineage>
</organism>
<evidence type="ECO:0000256" key="8">
    <source>
        <dbReference type="ARBA" id="ARBA00023315"/>
    </source>
</evidence>
<dbReference type="GO" id="GO:0042158">
    <property type="term" value="P:lipoprotein biosynthetic process"/>
    <property type="evidence" value="ECO:0007669"/>
    <property type="project" value="UniProtKB-UniRule"/>
</dbReference>
<feature type="transmembrane region" description="Helical" evidence="9">
    <location>
        <begin position="201"/>
        <end position="224"/>
    </location>
</feature>
<dbReference type="GO" id="GO:0016410">
    <property type="term" value="F:N-acyltransferase activity"/>
    <property type="evidence" value="ECO:0007669"/>
    <property type="project" value="UniProtKB-UniRule"/>
</dbReference>
<dbReference type="Pfam" id="PF20154">
    <property type="entry name" value="LNT_N"/>
    <property type="match status" value="1"/>
</dbReference>
<feature type="transmembrane region" description="Helical" evidence="9">
    <location>
        <begin position="79"/>
        <end position="103"/>
    </location>
</feature>
<dbReference type="Pfam" id="PF00795">
    <property type="entry name" value="CN_hydrolase"/>
    <property type="match status" value="1"/>
</dbReference>
<dbReference type="InterPro" id="IPR004563">
    <property type="entry name" value="Apolipo_AcylTrfase"/>
</dbReference>
<evidence type="ECO:0000256" key="2">
    <source>
        <dbReference type="ARBA" id="ARBA00010065"/>
    </source>
</evidence>